<keyword evidence="5 8" id="KW-0067">ATP-binding</keyword>
<proteinExistence type="inferred from homology"/>
<evidence type="ECO:0000313" key="12">
    <source>
        <dbReference type="EMBL" id="SPN96743.1"/>
    </source>
</evidence>
<feature type="region of interest" description="Disordered" evidence="9">
    <location>
        <begin position="612"/>
        <end position="661"/>
    </location>
</feature>
<comment type="subcellular location">
    <subcellularLocation>
        <location evidence="1">Preautophagosomal structure membrane</location>
        <topology evidence="1">Peripheral membrane protein</topology>
    </subcellularLocation>
</comment>
<dbReference type="FunFam" id="3.30.200.20:FF:000470">
    <property type="entry name" value="Serine/threonine-protein kinase RAD53"/>
    <property type="match status" value="1"/>
</dbReference>
<dbReference type="PROSITE" id="PS00108">
    <property type="entry name" value="PROTEIN_KINASE_ST"/>
    <property type="match status" value="1"/>
</dbReference>
<dbReference type="AlphaFoldDB" id="A0AAE8MQ25"/>
<organism evidence="12 13">
    <name type="scientific">Cephalotrichum gorgonifer</name>
    <dbReference type="NCBI Taxonomy" id="2041049"/>
    <lineage>
        <taxon>Eukaryota</taxon>
        <taxon>Fungi</taxon>
        <taxon>Dikarya</taxon>
        <taxon>Ascomycota</taxon>
        <taxon>Pezizomycotina</taxon>
        <taxon>Sordariomycetes</taxon>
        <taxon>Hypocreomycetidae</taxon>
        <taxon>Microascales</taxon>
        <taxon>Microascaceae</taxon>
        <taxon>Cephalotrichum</taxon>
    </lineage>
</organism>
<dbReference type="InterPro" id="IPR000719">
    <property type="entry name" value="Prot_kinase_dom"/>
</dbReference>
<dbReference type="InterPro" id="IPR045269">
    <property type="entry name" value="Atg1-like"/>
</dbReference>
<keyword evidence="12" id="KW-0808">Transferase</keyword>
<dbReference type="InterPro" id="IPR008271">
    <property type="entry name" value="Ser/Thr_kinase_AS"/>
</dbReference>
<name>A0AAE8MQ25_9PEZI</name>
<dbReference type="GO" id="GO:0010506">
    <property type="term" value="P:regulation of autophagy"/>
    <property type="evidence" value="ECO:0007669"/>
    <property type="project" value="InterPro"/>
</dbReference>
<gene>
    <name evidence="12" type="ORF">DNG_00263</name>
</gene>
<feature type="region of interest" description="Disordered" evidence="9">
    <location>
        <begin position="922"/>
        <end position="946"/>
    </location>
</feature>
<evidence type="ECO:0000256" key="7">
    <source>
        <dbReference type="ARBA" id="ARBA00030237"/>
    </source>
</evidence>
<feature type="region of interest" description="Disordered" evidence="9">
    <location>
        <begin position="791"/>
        <end position="815"/>
    </location>
</feature>
<evidence type="ECO:0000256" key="5">
    <source>
        <dbReference type="ARBA" id="ARBA00022840"/>
    </source>
</evidence>
<feature type="binding site" evidence="8">
    <location>
        <position position="324"/>
    </location>
    <ligand>
        <name>ATP</name>
        <dbReference type="ChEBI" id="CHEBI:30616"/>
    </ligand>
</feature>
<dbReference type="Pfam" id="PF00069">
    <property type="entry name" value="Pkinase"/>
    <property type="match status" value="1"/>
</dbReference>
<evidence type="ECO:0000256" key="4">
    <source>
        <dbReference type="ARBA" id="ARBA00022741"/>
    </source>
</evidence>
<comment type="caution">
    <text evidence="12">The sequence shown here is derived from an EMBL/GenBank/DDBJ whole genome shotgun (WGS) entry which is preliminary data.</text>
</comment>
<accession>A0AAE8MQ25</accession>
<feature type="compositionally biased region" description="Basic and acidic residues" evidence="9">
    <location>
        <begin position="703"/>
        <end position="726"/>
    </location>
</feature>
<evidence type="ECO:0000313" key="13">
    <source>
        <dbReference type="Proteomes" id="UP001187682"/>
    </source>
</evidence>
<dbReference type="InterPro" id="IPR000253">
    <property type="entry name" value="FHA_dom"/>
</dbReference>
<dbReference type="GO" id="GO:0005524">
    <property type="term" value="F:ATP binding"/>
    <property type="evidence" value="ECO:0007669"/>
    <property type="project" value="UniProtKB-UniRule"/>
</dbReference>
<feature type="region of interest" description="Disordered" evidence="9">
    <location>
        <begin position="1075"/>
        <end position="1094"/>
    </location>
</feature>
<evidence type="ECO:0000256" key="8">
    <source>
        <dbReference type="PROSITE-ProRule" id="PRU10141"/>
    </source>
</evidence>
<dbReference type="Proteomes" id="UP001187682">
    <property type="component" value="Unassembled WGS sequence"/>
</dbReference>
<dbReference type="PANTHER" id="PTHR24348">
    <property type="entry name" value="SERINE/THREONINE-PROTEIN KINASE UNC-51-RELATED"/>
    <property type="match status" value="1"/>
</dbReference>
<dbReference type="SUPFAM" id="SSF56112">
    <property type="entry name" value="Protein kinase-like (PK-like)"/>
    <property type="match status" value="1"/>
</dbReference>
<feature type="domain" description="Protein kinase" evidence="11">
    <location>
        <begin position="295"/>
        <end position="580"/>
    </location>
</feature>
<keyword evidence="4 8" id="KW-0547">Nucleotide-binding</keyword>
<evidence type="ECO:0000259" key="11">
    <source>
        <dbReference type="PROSITE" id="PS50011"/>
    </source>
</evidence>
<sequence>MDADDEQPTQATQNVVDPRRTGKQNSGFSDDDISDIVCVLHPHSNHARRETARLALANSPYVFGRDEVDNVDADFSLEDKASRFNMAPPGLGNHVIVLKLSAAMKDPHLGFTFGRNTARCDVCFDHDPYRRLSNIHFRVFVNDYGVVMLEDQSTNGTIVDTVLLKSKSHAPAEKRRMLTSGSRIKILMHQEDMDLEFMVRIPRREGAYDAAYRDRLNDYFARLAALRNNNNKPMTVSPGPGGPPNLFAPPNGHAAAAVARRTPLPEIRGSATPPPGNNHRTRNVIPIEWDGSDKYNRVGVIGRGAFAVVYQVTSKSDGSPYAAKELEKRHFMKNGVLDQKVENEMNIMRGLQHPNIVRYIENFDWDDRLLIIIMEFIDGGDLGKFIHRHGPLPEVVVQAMAGQLLDAFEYLHERGITHRDVKPDNILVNSVEPFDVKLTDFGLSKMVNNEETFLRTFCGTLLYCAPEVYTEFGQYDMDGKRNPRLRGHRPAVGQRYDHAVDIWSLGGVLFFALTGKPPYPVQSGVSYSELLYRIMTTDLDVSPLQKLGVSRDGIEFLRLMLQKRPELRSTVRELRRHRWIGGSQSSADPAESLDEITDDDLPVDASQLSLEENHSAQVDQARPDSEILGGQFDDMDQYSSDVSQKENHAGGHHHQKAKNPAPLFGEVNVSAIGSSGVIPEHRLNLRVTGPSDSAAETVILDSQRPDSFDDSDHFTPHRRSQPKEGGARLSIGPHNQSADQLQSLVENVQSQSLGDAGSVIRNTTLSVSSGNATSLSASGAFVQPAEFTASKRKPNYDTSDEFGEGSGGGGHGRPTFKRLKSDLNLESLSADMLEEYRLIASIPAVQRLESGRQIDRPVHKTIFWDRKDPDTHHVDYPEMTQLQLDVFEQAARDKGQTFEPGDSPLWRLAMRYFPPTNWDTMEVEEGKENDPPPPAQQQQIPALPRREPRRFRDDMDMDIPSTAQLPLAPSSDEDEDSIPDTAPQDNNIIVPIREEDPSQSRIVGLFESAPGSAIPDISIPLTGPILSWGRGAENTHVYETRTEARVPKYAFKTLLYKEGFDASKDRNPRPWLRAQHQHQHRGFGRSVGSGGGSGDDEEEAAFYICTKATNGVWVNDYRLISHDSRKPSSPAHHWIKLHTGDEIVVWGDPSDAKPKTRVVFRSFWGASAAERTSPTAAVHAGLARRLDEICVRAERRSRSEAEYKASMDAAVRDHALRERFVERERGRSRVFEGVRREAMDVLALLRRSPAGRT</sequence>
<keyword evidence="13" id="KW-1185">Reference proteome</keyword>
<keyword evidence="3" id="KW-0813">Transport</keyword>
<feature type="region of interest" description="Disordered" evidence="9">
    <location>
        <begin position="1"/>
        <end position="28"/>
    </location>
</feature>
<evidence type="ECO:0000256" key="6">
    <source>
        <dbReference type="ARBA" id="ARBA00023006"/>
    </source>
</evidence>
<dbReference type="Gene3D" id="1.10.510.10">
    <property type="entry name" value="Transferase(Phosphotransferase) domain 1"/>
    <property type="match status" value="1"/>
</dbReference>
<keyword evidence="6" id="KW-0072">Autophagy</keyword>
<evidence type="ECO:0000256" key="3">
    <source>
        <dbReference type="ARBA" id="ARBA00022448"/>
    </source>
</evidence>
<evidence type="ECO:0000256" key="1">
    <source>
        <dbReference type="ARBA" id="ARBA00004623"/>
    </source>
</evidence>
<dbReference type="SUPFAM" id="SSF49879">
    <property type="entry name" value="SMAD/FHA domain"/>
    <property type="match status" value="1"/>
</dbReference>
<dbReference type="Pfam" id="PF00498">
    <property type="entry name" value="FHA"/>
    <property type="match status" value="1"/>
</dbReference>
<dbReference type="GO" id="GO:0006914">
    <property type="term" value="P:autophagy"/>
    <property type="evidence" value="ECO:0007669"/>
    <property type="project" value="UniProtKB-KW"/>
</dbReference>
<evidence type="ECO:0000256" key="2">
    <source>
        <dbReference type="ARBA" id="ARBA00005575"/>
    </source>
</evidence>
<dbReference type="InterPro" id="IPR017441">
    <property type="entry name" value="Protein_kinase_ATP_BS"/>
</dbReference>
<dbReference type="SMART" id="SM00220">
    <property type="entry name" value="S_TKc"/>
    <property type="match status" value="1"/>
</dbReference>
<dbReference type="PROSITE" id="PS00107">
    <property type="entry name" value="PROTEIN_KINASE_ATP"/>
    <property type="match status" value="1"/>
</dbReference>
<dbReference type="GO" id="GO:0004674">
    <property type="term" value="F:protein serine/threonine kinase activity"/>
    <property type="evidence" value="ECO:0007669"/>
    <property type="project" value="InterPro"/>
</dbReference>
<dbReference type="Gene3D" id="2.60.200.20">
    <property type="match status" value="1"/>
</dbReference>
<comment type="similarity">
    <text evidence="2">Belongs to the protein kinase superfamily. CAMK Ser/Thr protein kinase family. CHEK2 subfamily.</text>
</comment>
<evidence type="ECO:0000259" key="10">
    <source>
        <dbReference type="PROSITE" id="PS50006"/>
    </source>
</evidence>
<dbReference type="EMBL" id="ONZQ02000001">
    <property type="protein sequence ID" value="SPN96743.1"/>
    <property type="molecule type" value="Genomic_DNA"/>
</dbReference>
<dbReference type="PROSITE" id="PS50011">
    <property type="entry name" value="PROTEIN_KINASE_DOM"/>
    <property type="match status" value="1"/>
</dbReference>
<dbReference type="GO" id="GO:0034045">
    <property type="term" value="C:phagophore assembly site membrane"/>
    <property type="evidence" value="ECO:0007669"/>
    <property type="project" value="UniProtKB-SubCell"/>
</dbReference>
<feature type="region of interest" description="Disordered" evidence="9">
    <location>
        <begin position="698"/>
        <end position="734"/>
    </location>
</feature>
<protein>
    <recommendedName>
        <fullName evidence="7">Autophagy-related protein 1</fullName>
    </recommendedName>
</protein>
<keyword evidence="12" id="KW-0418">Kinase</keyword>
<feature type="region of interest" description="Disordered" evidence="9">
    <location>
        <begin position="960"/>
        <end position="991"/>
    </location>
</feature>
<dbReference type="InterPro" id="IPR011009">
    <property type="entry name" value="Kinase-like_dom_sf"/>
</dbReference>
<dbReference type="InterPro" id="IPR008984">
    <property type="entry name" value="SMAD_FHA_dom_sf"/>
</dbReference>
<evidence type="ECO:0000256" key="9">
    <source>
        <dbReference type="SAM" id="MobiDB-lite"/>
    </source>
</evidence>
<feature type="domain" description="FHA" evidence="10">
    <location>
        <begin position="111"/>
        <end position="164"/>
    </location>
</feature>
<reference evidence="12" key="1">
    <citation type="submission" date="2018-03" db="EMBL/GenBank/DDBJ databases">
        <authorList>
            <person name="Guldener U."/>
        </authorList>
    </citation>
    <scope>NUCLEOTIDE SEQUENCE</scope>
</reference>
<dbReference type="PROSITE" id="PS50006">
    <property type="entry name" value="FHA_DOMAIN"/>
    <property type="match status" value="1"/>
</dbReference>